<evidence type="ECO:0000313" key="3">
    <source>
        <dbReference type="Proteomes" id="UP001056685"/>
    </source>
</evidence>
<keyword evidence="1" id="KW-1133">Transmembrane helix</keyword>
<feature type="transmembrane region" description="Helical" evidence="1">
    <location>
        <begin position="45"/>
        <end position="61"/>
    </location>
</feature>
<gene>
    <name evidence="2" type="ORF">KABACHOK_00280</name>
</gene>
<keyword evidence="1" id="KW-0812">Transmembrane</keyword>
<reference evidence="2" key="1">
    <citation type="submission" date="2022-05" db="EMBL/GenBank/DDBJ databases">
        <authorList>
            <person name="Friedrich I."/>
            <person name="Poehlein A."/>
            <person name="Schneider D."/>
            <person name="Hertel R."/>
            <person name="Daniel R."/>
        </authorList>
    </citation>
    <scope>NUCLEOTIDE SEQUENCE</scope>
</reference>
<evidence type="ECO:0000313" key="2">
    <source>
        <dbReference type="EMBL" id="USN13865.1"/>
    </source>
</evidence>
<dbReference type="Proteomes" id="UP001056685">
    <property type="component" value="Segment"/>
</dbReference>
<name>A0A9E7MPQ0_9CAUD</name>
<proteinExistence type="predicted"/>
<sequence length="62" mass="6808">MITRENNMKMDVDRIIRYGVDVGVAVLVIGGYLMGFGVGPFDFNPINLATATFLLAVWAMGR</sequence>
<evidence type="ECO:0000256" key="1">
    <source>
        <dbReference type="SAM" id="Phobius"/>
    </source>
</evidence>
<keyword evidence="1" id="KW-0472">Membrane</keyword>
<protein>
    <submittedName>
        <fullName evidence="2">Uncharacterized protein</fullName>
    </submittedName>
</protein>
<dbReference type="EMBL" id="ON529852">
    <property type="protein sequence ID" value="USN13865.1"/>
    <property type="molecule type" value="Genomic_DNA"/>
</dbReference>
<organism evidence="2 3">
    <name type="scientific">Brevundimonas phage vB_BpoS-Kabachok</name>
    <dbReference type="NCBI Taxonomy" id="2948600"/>
    <lineage>
        <taxon>Viruses</taxon>
        <taxon>Duplodnaviria</taxon>
        <taxon>Heunggongvirae</taxon>
        <taxon>Uroviricota</taxon>
        <taxon>Caudoviricetes</taxon>
        <taxon>Jeanschmidtviridae</taxon>
        <taxon>Marchewkavirus</taxon>
        <taxon>Marchewkavirus kabachok</taxon>
    </lineage>
</organism>
<feature type="transmembrane region" description="Helical" evidence="1">
    <location>
        <begin position="20"/>
        <end position="39"/>
    </location>
</feature>
<keyword evidence="3" id="KW-1185">Reference proteome</keyword>
<accession>A0A9E7MPQ0</accession>